<dbReference type="Pfam" id="PF00690">
    <property type="entry name" value="Cation_ATPase_N"/>
    <property type="match status" value="1"/>
</dbReference>
<proteinExistence type="predicted"/>
<feature type="transmembrane region" description="Helical" evidence="1">
    <location>
        <begin position="85"/>
        <end position="104"/>
    </location>
</feature>
<evidence type="ECO:0000313" key="3">
    <source>
        <dbReference type="EMBL" id="MFC4875015.1"/>
    </source>
</evidence>
<protein>
    <submittedName>
        <fullName evidence="3">Cation-transporting P-type ATPase</fullName>
    </submittedName>
</protein>
<dbReference type="Proteomes" id="UP001595818">
    <property type="component" value="Unassembled WGS sequence"/>
</dbReference>
<sequence>MDIDQGHPYHSLSIEETLKKLSSDEKGLSADESKKMQEKYGKNKLPAKRGTHPLKLFFKQFKDFLILILFIAAAIAFLADKMTDVYIILFVIVFNAVMGFVRNIKRKKPYMLLWDWKRRRPKYCVMEKKKKFLPKR</sequence>
<dbReference type="SUPFAM" id="SSF81665">
    <property type="entry name" value="Calcium ATPase, transmembrane domain M"/>
    <property type="match status" value="1"/>
</dbReference>
<feature type="domain" description="Cation-transporting P-type ATPase N-terminal" evidence="2">
    <location>
        <begin position="8"/>
        <end position="81"/>
    </location>
</feature>
<reference evidence="4" key="1">
    <citation type="journal article" date="2019" name="Int. J. Syst. Evol. Microbiol.">
        <title>The Global Catalogue of Microorganisms (GCM) 10K type strain sequencing project: providing services to taxonomists for standard genome sequencing and annotation.</title>
        <authorList>
            <consortium name="The Broad Institute Genomics Platform"/>
            <consortium name="The Broad Institute Genome Sequencing Center for Infectious Disease"/>
            <person name="Wu L."/>
            <person name="Ma J."/>
        </authorList>
    </citation>
    <scope>NUCLEOTIDE SEQUENCE [LARGE SCALE GENOMIC DNA]</scope>
    <source>
        <strain evidence="4">CGMCC 4.7466</strain>
    </source>
</reference>
<dbReference type="RefSeq" id="WP_377069424.1">
    <property type="nucleotide sequence ID" value="NZ_JBHSJJ010000027.1"/>
</dbReference>
<dbReference type="InterPro" id="IPR004014">
    <property type="entry name" value="ATPase_P-typ_cation-transptr_N"/>
</dbReference>
<comment type="caution">
    <text evidence="3">The sequence shown here is derived from an EMBL/GenBank/DDBJ whole genome shotgun (WGS) entry which is preliminary data.</text>
</comment>
<evidence type="ECO:0000313" key="4">
    <source>
        <dbReference type="Proteomes" id="UP001595818"/>
    </source>
</evidence>
<dbReference type="Gene3D" id="1.20.1110.10">
    <property type="entry name" value="Calcium-transporting ATPase, transmembrane domain"/>
    <property type="match status" value="1"/>
</dbReference>
<keyword evidence="1" id="KW-0472">Membrane</keyword>
<organism evidence="3 4">
    <name type="scientific">Negadavirga shengliensis</name>
    <dbReference type="NCBI Taxonomy" id="1389218"/>
    <lineage>
        <taxon>Bacteria</taxon>
        <taxon>Pseudomonadati</taxon>
        <taxon>Bacteroidota</taxon>
        <taxon>Cytophagia</taxon>
        <taxon>Cytophagales</taxon>
        <taxon>Cyclobacteriaceae</taxon>
        <taxon>Negadavirga</taxon>
    </lineage>
</organism>
<evidence type="ECO:0000259" key="2">
    <source>
        <dbReference type="SMART" id="SM00831"/>
    </source>
</evidence>
<dbReference type="InterPro" id="IPR023298">
    <property type="entry name" value="ATPase_P-typ_TM_dom_sf"/>
</dbReference>
<dbReference type="Gene3D" id="2.70.150.10">
    <property type="entry name" value="Calcium-transporting ATPase, cytoplasmic transduction domain A"/>
    <property type="match status" value="1"/>
</dbReference>
<keyword evidence="4" id="KW-1185">Reference proteome</keyword>
<name>A0ABV9TAQ6_9BACT</name>
<keyword evidence="1" id="KW-1133">Transmembrane helix</keyword>
<gene>
    <name evidence="3" type="ORF">ACFPFU_25150</name>
</gene>
<dbReference type="SMART" id="SM00831">
    <property type="entry name" value="Cation_ATPase_N"/>
    <property type="match status" value="1"/>
</dbReference>
<dbReference type="EMBL" id="JBHSJJ010000027">
    <property type="protein sequence ID" value="MFC4875015.1"/>
    <property type="molecule type" value="Genomic_DNA"/>
</dbReference>
<feature type="transmembrane region" description="Helical" evidence="1">
    <location>
        <begin position="61"/>
        <end position="79"/>
    </location>
</feature>
<evidence type="ECO:0000256" key="1">
    <source>
        <dbReference type="SAM" id="Phobius"/>
    </source>
</evidence>
<dbReference type="PANTHER" id="PTHR42861">
    <property type="entry name" value="CALCIUM-TRANSPORTING ATPASE"/>
    <property type="match status" value="1"/>
</dbReference>
<accession>A0ABV9TAQ6</accession>
<keyword evidence="1" id="KW-0812">Transmembrane</keyword>